<dbReference type="KEGG" id="camu:CA2015_1577"/>
<sequence length="78" mass="8822">MLLRYIGNNILNPDYVIGFVIACPVFTGSGVITIKSGYLETESQHRYGEVENSNKVTDFKVIPLRNRRSIAYFGLKSH</sequence>
<evidence type="ECO:0000256" key="1">
    <source>
        <dbReference type="SAM" id="Phobius"/>
    </source>
</evidence>
<protein>
    <submittedName>
        <fullName evidence="2">Uncharacterized protein</fullName>
    </submittedName>
</protein>
<dbReference type="AlphaFoldDB" id="A0A0H4PDY0"/>
<dbReference type="STRING" id="320787.CA2015_1577"/>
<evidence type="ECO:0000313" key="3">
    <source>
        <dbReference type="Proteomes" id="UP000036520"/>
    </source>
</evidence>
<keyword evidence="1" id="KW-0472">Membrane</keyword>
<reference evidence="2 3" key="1">
    <citation type="submission" date="2015-07" db="EMBL/GenBank/DDBJ databases">
        <authorList>
            <person name="Kim K.M."/>
        </authorList>
    </citation>
    <scope>NUCLEOTIDE SEQUENCE [LARGE SCALE GENOMIC DNA]</scope>
    <source>
        <strain evidence="2 3">KCTC 12363</strain>
    </source>
</reference>
<dbReference type="Proteomes" id="UP000036520">
    <property type="component" value="Chromosome"/>
</dbReference>
<keyword evidence="1" id="KW-0812">Transmembrane</keyword>
<name>A0A0H4PDY0_9BACT</name>
<evidence type="ECO:0000313" key="2">
    <source>
        <dbReference type="EMBL" id="AKP51013.1"/>
    </source>
</evidence>
<organism evidence="2 3">
    <name type="scientific">Cyclobacterium amurskyense</name>
    <dbReference type="NCBI Taxonomy" id="320787"/>
    <lineage>
        <taxon>Bacteria</taxon>
        <taxon>Pseudomonadati</taxon>
        <taxon>Bacteroidota</taxon>
        <taxon>Cytophagia</taxon>
        <taxon>Cytophagales</taxon>
        <taxon>Cyclobacteriaceae</taxon>
        <taxon>Cyclobacterium</taxon>
    </lineage>
</organism>
<feature type="transmembrane region" description="Helical" evidence="1">
    <location>
        <begin position="15"/>
        <end position="34"/>
    </location>
</feature>
<accession>A0A0H4PDY0</accession>
<keyword evidence="3" id="KW-1185">Reference proteome</keyword>
<gene>
    <name evidence="2" type="ORF">CA2015_1577</name>
</gene>
<keyword evidence="1" id="KW-1133">Transmembrane helix</keyword>
<dbReference type="EMBL" id="CP012040">
    <property type="protein sequence ID" value="AKP51013.1"/>
    <property type="molecule type" value="Genomic_DNA"/>
</dbReference>
<proteinExistence type="predicted"/>